<gene>
    <name evidence="2" type="ORF">EAS64_38615</name>
</gene>
<dbReference type="AlphaFoldDB" id="A0A6P2BLW2"/>
<evidence type="ECO:0000313" key="3">
    <source>
        <dbReference type="Proteomes" id="UP000460272"/>
    </source>
</evidence>
<keyword evidence="3" id="KW-1185">Reference proteome</keyword>
<accession>A0A6P2BLW2</accession>
<proteinExistence type="predicted"/>
<comment type="caution">
    <text evidence="2">The sequence shown here is derived from an EMBL/GenBank/DDBJ whole genome shotgun (WGS) entry which is preliminary data.</text>
</comment>
<organism evidence="2 3">
    <name type="scientific">Trebonia kvetii</name>
    <dbReference type="NCBI Taxonomy" id="2480626"/>
    <lineage>
        <taxon>Bacteria</taxon>
        <taxon>Bacillati</taxon>
        <taxon>Actinomycetota</taxon>
        <taxon>Actinomycetes</taxon>
        <taxon>Streptosporangiales</taxon>
        <taxon>Treboniaceae</taxon>
        <taxon>Trebonia</taxon>
    </lineage>
</organism>
<dbReference type="EMBL" id="RPFW01000010">
    <property type="protein sequence ID" value="TVZ00004.1"/>
    <property type="molecule type" value="Genomic_DNA"/>
</dbReference>
<name>A0A6P2BLW2_9ACTN</name>
<sequence>MLTSMPYHDEPVRVPEDDQFTVQLRGLSPQQLQDAMTFVAFWSPGTFTAALDYCESTDWGWSGFDPDLEPGSESDTNPGDDPAPVCARCGGNLGIFLKFGLDWRHYRGEGLDNLELYDPGHAPKITWRPAPTLAFPARTAR</sequence>
<dbReference type="RefSeq" id="WP_145861498.1">
    <property type="nucleotide sequence ID" value="NZ_RPFW01000010.1"/>
</dbReference>
<feature type="region of interest" description="Disordered" evidence="1">
    <location>
        <begin position="64"/>
        <end position="83"/>
    </location>
</feature>
<dbReference type="Proteomes" id="UP000460272">
    <property type="component" value="Unassembled WGS sequence"/>
</dbReference>
<evidence type="ECO:0000313" key="2">
    <source>
        <dbReference type="EMBL" id="TVZ00004.1"/>
    </source>
</evidence>
<protein>
    <submittedName>
        <fullName evidence="2">Uncharacterized protein</fullName>
    </submittedName>
</protein>
<reference evidence="2 3" key="1">
    <citation type="submission" date="2018-11" db="EMBL/GenBank/DDBJ databases">
        <title>Trebonia kvetii gen.nov., sp.nov., a novel acidophilic actinobacterium, and proposal of the new actinobacterial family Treboniaceae fam. nov.</title>
        <authorList>
            <person name="Rapoport D."/>
            <person name="Sagova-Mareckova M."/>
            <person name="Sedlacek I."/>
            <person name="Provaznik J."/>
            <person name="Kralova S."/>
            <person name="Pavlinic D."/>
            <person name="Benes V."/>
            <person name="Kopecky J."/>
        </authorList>
    </citation>
    <scope>NUCLEOTIDE SEQUENCE [LARGE SCALE GENOMIC DNA]</scope>
    <source>
        <strain evidence="2 3">15Tr583</strain>
    </source>
</reference>
<evidence type="ECO:0000256" key="1">
    <source>
        <dbReference type="SAM" id="MobiDB-lite"/>
    </source>
</evidence>